<evidence type="ECO:0000256" key="8">
    <source>
        <dbReference type="SAM" id="SignalP"/>
    </source>
</evidence>
<reference evidence="9" key="1">
    <citation type="submission" date="2024-07" db="EMBL/GenBank/DDBJ databases">
        <title>Complete genome sequence of Verrucomicrobiaceae bacterium NT6N.</title>
        <authorList>
            <person name="Huang C."/>
            <person name="Takami H."/>
            <person name="Hamasaki K."/>
        </authorList>
    </citation>
    <scope>NUCLEOTIDE SEQUENCE</scope>
    <source>
        <strain evidence="9">NT6N</strain>
    </source>
</reference>
<dbReference type="InterPro" id="IPR005017">
    <property type="entry name" value="OMPP1/FadL/TodX"/>
</dbReference>
<feature type="signal peptide" evidence="8">
    <location>
        <begin position="1"/>
        <end position="27"/>
    </location>
</feature>
<accession>A0AAT9FR21</accession>
<evidence type="ECO:0000256" key="3">
    <source>
        <dbReference type="ARBA" id="ARBA00022452"/>
    </source>
</evidence>
<gene>
    <name evidence="9" type="ORF">NT6N_36420</name>
</gene>
<evidence type="ECO:0000256" key="7">
    <source>
        <dbReference type="ARBA" id="ARBA00023237"/>
    </source>
</evidence>
<keyword evidence="6" id="KW-0472">Membrane</keyword>
<evidence type="ECO:0000256" key="5">
    <source>
        <dbReference type="ARBA" id="ARBA00022729"/>
    </source>
</evidence>
<protein>
    <submittedName>
        <fullName evidence="9">Long-chain fatty acid outer membrane transporter</fullName>
    </submittedName>
</protein>
<dbReference type="EMBL" id="AP026866">
    <property type="protein sequence ID" value="BDS08602.1"/>
    <property type="molecule type" value="Genomic_DNA"/>
</dbReference>
<keyword evidence="3" id="KW-1134">Transmembrane beta strand</keyword>
<dbReference type="AlphaFoldDB" id="A0AAT9FR21"/>
<feature type="chain" id="PRO_5043422976" evidence="8">
    <location>
        <begin position="28"/>
        <end position="420"/>
    </location>
</feature>
<sequence>MKHASRHTAKSTAAAALLGLSSASLFGAGFQLAERSATGLGRAFSGEAAIGDDASVLASNPAGMILLEDGALSAGLQYVKPDVDIKGVTPYGPASDSSIAEEALIPYFYYTRKLNDNLSVGLGLFSSFGLATDYSNSFASLAGTETSEITTFTINPSLAYRINDRWTIGAGIDFLYADGRLTARNTPGLNAGGPVGGRLFDLQGDDWGYGWNLGVLFEASDKTRIGLHYRSSIELEIEGDATGSLVTATGAAKRDATLDVELPDTVELSIYHEINEQWAVHGDVLWTNWSKFDQLAPIVHPAIDGLLLVNENWEDSYRYSIGVTYKHNDKVTYRAGIALDESPVATEDRTLRIPDADRLWVSIGATIKINECYNLDLGYTHIFADDAKINSEMNGGNEGQFTGKASGDVDIIGIGISGKF</sequence>
<dbReference type="PANTHER" id="PTHR35093:SF8">
    <property type="entry name" value="OUTER MEMBRANE PROTEIN NMB0088-RELATED"/>
    <property type="match status" value="1"/>
</dbReference>
<evidence type="ECO:0000313" key="9">
    <source>
        <dbReference type="EMBL" id="BDS08602.1"/>
    </source>
</evidence>
<dbReference type="GO" id="GO:0009279">
    <property type="term" value="C:cell outer membrane"/>
    <property type="evidence" value="ECO:0007669"/>
    <property type="project" value="UniProtKB-SubCell"/>
</dbReference>
<dbReference type="Pfam" id="PF03349">
    <property type="entry name" value="Toluene_X"/>
    <property type="match status" value="1"/>
</dbReference>
<dbReference type="PANTHER" id="PTHR35093">
    <property type="entry name" value="OUTER MEMBRANE PROTEIN NMB0088-RELATED"/>
    <property type="match status" value="1"/>
</dbReference>
<evidence type="ECO:0000256" key="2">
    <source>
        <dbReference type="ARBA" id="ARBA00008163"/>
    </source>
</evidence>
<keyword evidence="5 8" id="KW-0732">Signal</keyword>
<dbReference type="GO" id="GO:0015483">
    <property type="term" value="F:long-chain fatty acid transporting porin activity"/>
    <property type="evidence" value="ECO:0007669"/>
    <property type="project" value="TreeGrafter"/>
</dbReference>
<name>A0AAT9FR21_9BACT</name>
<dbReference type="KEGG" id="osu:NT6N_36420"/>
<dbReference type="Gene3D" id="2.40.160.60">
    <property type="entry name" value="Outer membrane protein transport protein (OMPP1/FadL/TodX)"/>
    <property type="match status" value="1"/>
</dbReference>
<organism evidence="9">
    <name type="scientific">Oceaniferula spumae</name>
    <dbReference type="NCBI Taxonomy" id="2979115"/>
    <lineage>
        <taxon>Bacteria</taxon>
        <taxon>Pseudomonadati</taxon>
        <taxon>Verrucomicrobiota</taxon>
        <taxon>Verrucomicrobiia</taxon>
        <taxon>Verrucomicrobiales</taxon>
        <taxon>Verrucomicrobiaceae</taxon>
        <taxon>Oceaniferula</taxon>
    </lineage>
</organism>
<evidence type="ECO:0000256" key="4">
    <source>
        <dbReference type="ARBA" id="ARBA00022692"/>
    </source>
</evidence>
<evidence type="ECO:0000256" key="6">
    <source>
        <dbReference type="ARBA" id="ARBA00023136"/>
    </source>
</evidence>
<keyword evidence="4" id="KW-0812">Transmembrane</keyword>
<proteinExistence type="inferred from homology"/>
<keyword evidence="7" id="KW-0998">Cell outer membrane</keyword>
<evidence type="ECO:0000256" key="1">
    <source>
        <dbReference type="ARBA" id="ARBA00004571"/>
    </source>
</evidence>
<comment type="subcellular location">
    <subcellularLocation>
        <location evidence="1">Cell outer membrane</location>
        <topology evidence="1">Multi-pass membrane protein</topology>
    </subcellularLocation>
</comment>
<comment type="similarity">
    <text evidence="2">Belongs to the OmpP1/FadL family.</text>
</comment>
<dbReference type="SUPFAM" id="SSF56935">
    <property type="entry name" value="Porins"/>
    <property type="match status" value="1"/>
</dbReference>